<dbReference type="Pfam" id="PF06114">
    <property type="entry name" value="Peptidase_M78"/>
    <property type="match status" value="1"/>
</dbReference>
<dbReference type="Proteomes" id="UP000242008">
    <property type="component" value="Unassembled WGS sequence"/>
</dbReference>
<comment type="caution">
    <text evidence="2">The sequence shown here is derived from an EMBL/GenBank/DDBJ whole genome shotgun (WGS) entry which is preliminary data.</text>
</comment>
<feature type="domain" description="IrrE N-terminal-like" evidence="1">
    <location>
        <begin position="28"/>
        <end position="119"/>
    </location>
</feature>
<dbReference type="InterPro" id="IPR010359">
    <property type="entry name" value="IrrE_HExxH"/>
</dbReference>
<evidence type="ECO:0000313" key="3">
    <source>
        <dbReference type="Proteomes" id="UP000242008"/>
    </source>
</evidence>
<dbReference type="EMBL" id="PZAO01000021">
    <property type="protein sequence ID" value="PTG69111.1"/>
    <property type="molecule type" value="Genomic_DNA"/>
</dbReference>
<protein>
    <submittedName>
        <fullName evidence="2">Toxin</fullName>
    </submittedName>
</protein>
<evidence type="ECO:0000259" key="1">
    <source>
        <dbReference type="Pfam" id="PF06114"/>
    </source>
</evidence>
<reference evidence="2 3" key="1">
    <citation type="journal article" date="2016" name="Front. Microbiol.">
        <title>Comprehensive Phylogenetic Analysis of Bovine Non-aureus Staphylococci Species Based on Whole-Genome Sequencing.</title>
        <authorList>
            <person name="Naushad S."/>
            <person name="Barkema H.W."/>
            <person name="Luby C."/>
            <person name="Condas L.A."/>
            <person name="Nobrega D.B."/>
            <person name="Carson D.A."/>
            <person name="De Buck J."/>
        </authorList>
    </citation>
    <scope>NUCLEOTIDE SEQUENCE [LARGE SCALE GENOMIC DNA]</scope>
    <source>
        <strain evidence="2 3">SNUC 1363</strain>
    </source>
</reference>
<organism evidence="2 3">
    <name type="scientific">Staphylococcus chromogenes</name>
    <name type="common">Staphylococcus hyicus subsp. chromogenes</name>
    <dbReference type="NCBI Taxonomy" id="46126"/>
    <lineage>
        <taxon>Bacteria</taxon>
        <taxon>Bacillati</taxon>
        <taxon>Bacillota</taxon>
        <taxon>Bacilli</taxon>
        <taxon>Bacillales</taxon>
        <taxon>Staphylococcaceae</taxon>
        <taxon>Staphylococcus</taxon>
    </lineage>
</organism>
<proteinExistence type="predicted"/>
<sequence length="154" mass="18251">MGKYEHLLHQFNHITVEDKFELPGEFKGFLDNDVILIDKNLSTYHKHEVLAEEIAHYKITYGNIIDQSNMLNRKLELKARRIAYESVITLQGIIDAFEYGVQNLHEMAIFFEVSKSFVIESIEHYKKKFGISTLYGDYMIHFEPLRVFKYKKIE</sequence>
<evidence type="ECO:0000313" key="2">
    <source>
        <dbReference type="EMBL" id="PTG69111.1"/>
    </source>
</evidence>
<name>A0ABX5I8F8_STACR</name>
<accession>A0ABX5I8F8</accession>
<gene>
    <name evidence="2" type="ORF">BU676_08875</name>
</gene>
<keyword evidence="3" id="KW-1185">Reference proteome</keyword>
<dbReference type="RefSeq" id="WP_107372709.1">
    <property type="nucleotide sequence ID" value="NZ_PZAO01000021.1"/>
</dbReference>